<keyword evidence="7 10" id="KW-0675">Receptor</keyword>
<feature type="domain" description="G-protein coupled receptors family 1 profile" evidence="12">
    <location>
        <begin position="47"/>
        <end position="247"/>
    </location>
</feature>
<keyword evidence="5 10" id="KW-0297">G-protein coupled receptor</keyword>
<evidence type="ECO:0000256" key="10">
    <source>
        <dbReference type="RuleBase" id="RU000688"/>
    </source>
</evidence>
<accession>A0A8V0ZG47</accession>
<keyword evidence="2" id="KW-1003">Cell membrane</keyword>
<evidence type="ECO:0000256" key="9">
    <source>
        <dbReference type="ARBA" id="ARBA00023224"/>
    </source>
</evidence>
<organism evidence="13 14">
    <name type="scientific">Gallus gallus</name>
    <name type="common">Chicken</name>
    <dbReference type="NCBI Taxonomy" id="9031"/>
    <lineage>
        <taxon>Eukaryota</taxon>
        <taxon>Metazoa</taxon>
        <taxon>Chordata</taxon>
        <taxon>Craniata</taxon>
        <taxon>Vertebrata</taxon>
        <taxon>Euteleostomi</taxon>
        <taxon>Archelosauria</taxon>
        <taxon>Archosauria</taxon>
        <taxon>Dinosauria</taxon>
        <taxon>Saurischia</taxon>
        <taxon>Theropoda</taxon>
        <taxon>Coelurosauria</taxon>
        <taxon>Aves</taxon>
        <taxon>Neognathae</taxon>
        <taxon>Galloanserae</taxon>
        <taxon>Galliformes</taxon>
        <taxon>Phasianidae</taxon>
        <taxon>Phasianinae</taxon>
        <taxon>Gallus</taxon>
    </lineage>
</organism>
<keyword evidence="6 11" id="KW-0472">Membrane</keyword>
<evidence type="ECO:0000256" key="8">
    <source>
        <dbReference type="ARBA" id="ARBA00023180"/>
    </source>
</evidence>
<evidence type="ECO:0000256" key="5">
    <source>
        <dbReference type="ARBA" id="ARBA00023040"/>
    </source>
</evidence>
<reference evidence="13" key="1">
    <citation type="submission" date="2020-11" db="EMBL/GenBank/DDBJ databases">
        <title>Gallus gallus (Chicken) genome, bGalGal1, GRCg7b, maternal haplotype autosomes + Z &amp; W.</title>
        <authorList>
            <person name="Warren W."/>
            <person name="Formenti G."/>
            <person name="Fedrigo O."/>
            <person name="Haase B."/>
            <person name="Mountcastle J."/>
            <person name="Balacco J."/>
            <person name="Tracey A."/>
            <person name="Schneider V."/>
            <person name="Okimoto R."/>
            <person name="Cheng H."/>
            <person name="Hawken R."/>
            <person name="Howe K."/>
            <person name="Jarvis E.D."/>
        </authorList>
    </citation>
    <scope>NUCLEOTIDE SEQUENCE [LARGE SCALE GENOMIC DNA]</scope>
    <source>
        <strain evidence="13">Broiler</strain>
    </source>
</reference>
<feature type="transmembrane region" description="Helical" evidence="11">
    <location>
        <begin position="145"/>
        <end position="167"/>
    </location>
</feature>
<feature type="transmembrane region" description="Helical" evidence="11">
    <location>
        <begin position="30"/>
        <end position="53"/>
    </location>
</feature>
<feature type="transmembrane region" description="Helical" evidence="11">
    <location>
        <begin position="108"/>
        <end position="125"/>
    </location>
</feature>
<keyword evidence="4 11" id="KW-1133">Transmembrane helix</keyword>
<dbReference type="Gene3D" id="1.20.1070.10">
    <property type="entry name" value="Rhodopsin 7-helix transmembrane proteins"/>
    <property type="match status" value="1"/>
</dbReference>
<dbReference type="GO" id="GO:0070915">
    <property type="term" value="F:lysophosphatidic acid receptor activity"/>
    <property type="evidence" value="ECO:0007669"/>
    <property type="project" value="InterPro"/>
</dbReference>
<keyword evidence="9 10" id="KW-0807">Transducer</keyword>
<dbReference type="PRINTS" id="PR01527">
    <property type="entry name" value="LPARECEPTOR"/>
</dbReference>
<proteinExistence type="inferred from homology"/>
<reference evidence="13" key="3">
    <citation type="submission" date="2025-09" db="UniProtKB">
        <authorList>
            <consortium name="Ensembl"/>
        </authorList>
    </citation>
    <scope>IDENTIFICATION</scope>
    <source>
        <strain evidence="13">broiler</strain>
    </source>
</reference>
<dbReference type="InterPro" id="IPR017452">
    <property type="entry name" value="GPCR_Rhodpsn_7TM"/>
</dbReference>
<dbReference type="PROSITE" id="PS50262">
    <property type="entry name" value="G_PROTEIN_RECEP_F1_2"/>
    <property type="match status" value="1"/>
</dbReference>
<dbReference type="PRINTS" id="PR01560">
    <property type="entry name" value="EDG7RECEPTOR"/>
</dbReference>
<evidence type="ECO:0000256" key="2">
    <source>
        <dbReference type="ARBA" id="ARBA00022475"/>
    </source>
</evidence>
<evidence type="ECO:0000256" key="4">
    <source>
        <dbReference type="ARBA" id="ARBA00022989"/>
    </source>
</evidence>
<dbReference type="PANTHER" id="PTHR22750">
    <property type="entry name" value="G-PROTEIN COUPLED RECEPTOR"/>
    <property type="match status" value="1"/>
</dbReference>
<dbReference type="SUPFAM" id="SSF81321">
    <property type="entry name" value="Family A G protein-coupled receptor-like"/>
    <property type="match status" value="1"/>
</dbReference>
<evidence type="ECO:0000259" key="12">
    <source>
        <dbReference type="PROSITE" id="PS50262"/>
    </source>
</evidence>
<evidence type="ECO:0000256" key="6">
    <source>
        <dbReference type="ARBA" id="ARBA00023136"/>
    </source>
</evidence>
<dbReference type="InterPro" id="IPR005385">
    <property type="entry name" value="LPA_rcpt_EDG7"/>
</dbReference>
<keyword evidence="8" id="KW-0325">Glycoprotein</keyword>
<feature type="transmembrane region" description="Helical" evidence="11">
    <location>
        <begin position="65"/>
        <end position="88"/>
    </location>
</feature>
<keyword evidence="14" id="KW-1185">Reference proteome</keyword>
<name>A0A8V0ZG47_CHICK</name>
<evidence type="ECO:0000256" key="1">
    <source>
        <dbReference type="ARBA" id="ARBA00004651"/>
    </source>
</evidence>
<dbReference type="InterPro" id="IPR000276">
    <property type="entry name" value="GPCR_Rhodpsn"/>
</dbReference>
<reference evidence="13" key="2">
    <citation type="submission" date="2025-08" db="UniProtKB">
        <authorList>
            <consortium name="Ensembl"/>
        </authorList>
    </citation>
    <scope>IDENTIFICATION</scope>
    <source>
        <strain evidence="13">broiler</strain>
    </source>
</reference>
<sequence length="326" mass="36795">MNECYYDKHMDFFYNKTNTHTADEWTGPPLIGVLCFGTFFCLFIFISNSLVIAAVVKNKRFHFPFYYLLANLAAADFFAGIAYVFLMFHTGPVSKTLTVNRWFLRQGLLDTSLTASLVNLLVIAVERHMSIMRMKIHSNLTKKRVTFLIISIWAIAIFMGAVPTLGWNCLCDISACSSLAPIYSRSYLVFWSVLNLVVFFIMVVVYIRIYMYVQRKTNVLSSHTSGSISRRRTPVKLMKTVMTLLVVAVGSLWLSSSIQERNEERTSSPFKALAVIFRGLVYLPEWTCRCCEDLIPPVFRLGLPAAGCCLPAGSCTLCVLGLADKL</sequence>
<dbReference type="GO" id="GO:0005886">
    <property type="term" value="C:plasma membrane"/>
    <property type="evidence" value="ECO:0007669"/>
    <property type="project" value="UniProtKB-SubCell"/>
</dbReference>
<dbReference type="Proteomes" id="UP000000539">
    <property type="component" value="Chromosome 8"/>
</dbReference>
<dbReference type="GeneTree" id="ENSGT01120000271896"/>
<evidence type="ECO:0000256" key="7">
    <source>
        <dbReference type="ARBA" id="ARBA00023170"/>
    </source>
</evidence>
<keyword evidence="3 10" id="KW-0812">Transmembrane</keyword>
<comment type="subcellular location">
    <subcellularLocation>
        <location evidence="1">Cell membrane</location>
        <topology evidence="1">Multi-pass membrane protein</topology>
    </subcellularLocation>
</comment>
<dbReference type="PRINTS" id="PR00237">
    <property type="entry name" value="GPCRRHODOPSN"/>
</dbReference>
<evidence type="ECO:0000313" key="14">
    <source>
        <dbReference type="Proteomes" id="UP000000539"/>
    </source>
</evidence>
<protein>
    <submittedName>
        <fullName evidence="13">Lysophosphatidic acid receptor 3</fullName>
    </submittedName>
</protein>
<dbReference type="Pfam" id="PF00001">
    <property type="entry name" value="7tm_1"/>
    <property type="match status" value="1"/>
</dbReference>
<dbReference type="AlphaFoldDB" id="A0A8V0ZG47"/>
<evidence type="ECO:0000256" key="11">
    <source>
        <dbReference type="SAM" id="Phobius"/>
    </source>
</evidence>
<feature type="transmembrane region" description="Helical" evidence="11">
    <location>
        <begin position="187"/>
        <end position="207"/>
    </location>
</feature>
<comment type="similarity">
    <text evidence="10">Belongs to the G-protein coupled receptor 1 family.</text>
</comment>
<evidence type="ECO:0000256" key="3">
    <source>
        <dbReference type="ARBA" id="ARBA00022692"/>
    </source>
</evidence>
<evidence type="ECO:0000313" key="13">
    <source>
        <dbReference type="Ensembl" id="ENSGALP00010029753.1"/>
    </source>
</evidence>
<dbReference type="InterPro" id="IPR004065">
    <property type="entry name" value="LPA_rcpt"/>
</dbReference>
<gene>
    <name evidence="13" type="primary">LPAR3</name>
</gene>
<dbReference type="OrthoDB" id="9863803at2759"/>
<dbReference type="PROSITE" id="PS00237">
    <property type="entry name" value="G_PROTEIN_RECEP_F1_1"/>
    <property type="match status" value="1"/>
</dbReference>
<dbReference type="Ensembl" id="ENSGALT00010050390.1">
    <property type="protein sequence ID" value="ENSGALP00010029753.1"/>
    <property type="gene ID" value="ENSGALG00010020840.1"/>
</dbReference>